<evidence type="ECO:0000259" key="2">
    <source>
        <dbReference type="SMART" id="SM01000"/>
    </source>
</evidence>
<feature type="domain" description="Activator of Hsp90 ATPase AHSA1-like N-terminal" evidence="2">
    <location>
        <begin position="29"/>
        <end position="165"/>
    </location>
</feature>
<dbReference type="PANTHER" id="PTHR13009:SF21">
    <property type="entry name" value="ACTIVATOR OF HSP90 ATPASE"/>
    <property type="match status" value="1"/>
</dbReference>
<dbReference type="AlphaFoldDB" id="A0A1Y1INA9"/>
<dbReference type="EMBL" id="DF237490">
    <property type="protein sequence ID" value="GAQ89608.1"/>
    <property type="molecule type" value="Genomic_DNA"/>
</dbReference>
<comment type="similarity">
    <text evidence="1">Belongs to the AHA1 family.</text>
</comment>
<evidence type="ECO:0000313" key="3">
    <source>
        <dbReference type="EMBL" id="GAQ89608.1"/>
    </source>
</evidence>
<proteinExistence type="inferred from homology"/>
<accession>A0A1Y1INA9</accession>
<evidence type="ECO:0000256" key="1">
    <source>
        <dbReference type="ARBA" id="ARBA00006817"/>
    </source>
</evidence>
<dbReference type="OrthoDB" id="567237at2759"/>
<gene>
    <name evidence="3" type="ORF">KFL_005410070</name>
</gene>
<dbReference type="SMART" id="SM01000">
    <property type="entry name" value="Aha1_N"/>
    <property type="match status" value="1"/>
</dbReference>
<dbReference type="PANTHER" id="PTHR13009">
    <property type="entry name" value="HEAT SHOCK PROTEIN 90 HSP90 CO-CHAPERONE AHA-1"/>
    <property type="match status" value="1"/>
</dbReference>
<dbReference type="GO" id="GO:0051087">
    <property type="term" value="F:protein-folding chaperone binding"/>
    <property type="evidence" value="ECO:0007669"/>
    <property type="project" value="InterPro"/>
</dbReference>
<keyword evidence="4" id="KW-1185">Reference proteome</keyword>
<dbReference type="GO" id="GO:0005829">
    <property type="term" value="C:cytosol"/>
    <property type="evidence" value="ECO:0000318"/>
    <property type="project" value="GO_Central"/>
</dbReference>
<dbReference type="Gene3D" id="3.15.10.20">
    <property type="entry name" value="Activator of Hsp90 ATPase Aha1, N-terminal domain"/>
    <property type="match status" value="1"/>
</dbReference>
<protein>
    <submittedName>
        <fullName evidence="3">Activator of Hsp90 ATPase</fullName>
    </submittedName>
</protein>
<dbReference type="Pfam" id="PF09229">
    <property type="entry name" value="Aha1_N"/>
    <property type="match status" value="1"/>
</dbReference>
<dbReference type="Proteomes" id="UP000054558">
    <property type="component" value="Unassembled WGS sequence"/>
</dbReference>
<reference evidence="3 4" key="1">
    <citation type="journal article" date="2014" name="Nat. Commun.">
        <title>Klebsormidium flaccidum genome reveals primary factors for plant terrestrial adaptation.</title>
        <authorList>
            <person name="Hori K."/>
            <person name="Maruyama F."/>
            <person name="Fujisawa T."/>
            <person name="Togashi T."/>
            <person name="Yamamoto N."/>
            <person name="Seo M."/>
            <person name="Sato S."/>
            <person name="Yamada T."/>
            <person name="Mori H."/>
            <person name="Tajima N."/>
            <person name="Moriyama T."/>
            <person name="Ikeuchi M."/>
            <person name="Watanabe M."/>
            <person name="Wada H."/>
            <person name="Kobayashi K."/>
            <person name="Saito M."/>
            <person name="Masuda T."/>
            <person name="Sasaki-Sekimoto Y."/>
            <person name="Mashiguchi K."/>
            <person name="Awai K."/>
            <person name="Shimojima M."/>
            <person name="Masuda S."/>
            <person name="Iwai M."/>
            <person name="Nobusawa T."/>
            <person name="Narise T."/>
            <person name="Kondo S."/>
            <person name="Saito H."/>
            <person name="Sato R."/>
            <person name="Murakawa M."/>
            <person name="Ihara Y."/>
            <person name="Oshima-Yamada Y."/>
            <person name="Ohtaka K."/>
            <person name="Satoh M."/>
            <person name="Sonobe K."/>
            <person name="Ishii M."/>
            <person name="Ohtani R."/>
            <person name="Kanamori-Sato M."/>
            <person name="Honoki R."/>
            <person name="Miyazaki D."/>
            <person name="Mochizuki H."/>
            <person name="Umetsu J."/>
            <person name="Higashi K."/>
            <person name="Shibata D."/>
            <person name="Kamiya Y."/>
            <person name="Sato N."/>
            <person name="Nakamura Y."/>
            <person name="Tabata S."/>
            <person name="Ida S."/>
            <person name="Kurokawa K."/>
            <person name="Ohta H."/>
        </authorList>
    </citation>
    <scope>NUCLEOTIDE SEQUENCE [LARGE SCALE GENOMIC DNA]</scope>
    <source>
        <strain evidence="3 4">NIES-2285</strain>
    </source>
</reference>
<evidence type="ECO:0000313" key="4">
    <source>
        <dbReference type="Proteomes" id="UP000054558"/>
    </source>
</evidence>
<dbReference type="STRING" id="105231.A0A1Y1INA9"/>
<dbReference type="InterPro" id="IPR015310">
    <property type="entry name" value="AHSA1-like_N"/>
</dbReference>
<dbReference type="InterPro" id="IPR036338">
    <property type="entry name" value="Aha1"/>
</dbReference>
<dbReference type="OMA" id="NGWHWEE"/>
<dbReference type="SUPFAM" id="SSF103111">
    <property type="entry name" value="Activator of Hsp90 ATPase, Aha1"/>
    <property type="match status" value="1"/>
</dbReference>
<dbReference type="GO" id="GO:0001671">
    <property type="term" value="F:ATPase activator activity"/>
    <property type="evidence" value="ECO:0000318"/>
    <property type="project" value="GO_Central"/>
</dbReference>
<organism evidence="3 4">
    <name type="scientific">Klebsormidium nitens</name>
    <name type="common">Green alga</name>
    <name type="synonym">Ulothrix nitens</name>
    <dbReference type="NCBI Taxonomy" id="105231"/>
    <lineage>
        <taxon>Eukaryota</taxon>
        <taxon>Viridiplantae</taxon>
        <taxon>Streptophyta</taxon>
        <taxon>Klebsormidiophyceae</taxon>
        <taxon>Klebsormidiales</taxon>
        <taxon>Klebsormidiaceae</taxon>
        <taxon>Klebsormidium</taxon>
    </lineage>
</organism>
<dbReference type="GO" id="GO:0006457">
    <property type="term" value="P:protein folding"/>
    <property type="evidence" value="ECO:0000318"/>
    <property type="project" value="GO_Central"/>
</dbReference>
<sequence length="167" mass="19025">MAKVGEGDPRWIVTDRDDGRNVNGWHWTEKSYTTWSRQRLEEMVRDIPVECDVHEGQAKVTKLKRLDGDVHLTSRKGKKHGALYDITLTMEWIGQVPKPSTEGGEEVKGEIRIAEIVNGHDEKDYEYEVTVEGSGQGHDRLKSRVKAAKPQLLQIVSEFLAELSRQC</sequence>
<name>A0A1Y1INA9_KLENI</name>